<evidence type="ECO:0000313" key="2">
    <source>
        <dbReference type="Proteomes" id="UP000070401"/>
    </source>
</evidence>
<dbReference type="EMBL" id="LRPY01000210">
    <property type="protein sequence ID" value="KXA16874.1"/>
    <property type="molecule type" value="Genomic_DNA"/>
</dbReference>
<reference evidence="2" key="1">
    <citation type="submission" date="2016-01" db="EMBL/GenBank/DDBJ databases">
        <authorList>
            <person name="Mitreva M."/>
            <person name="Pepin K.H."/>
            <person name="Mihindukulasuriya K.A."/>
            <person name="Fulton R."/>
            <person name="Fronick C."/>
            <person name="O'Laughlin M."/>
            <person name="Miner T."/>
            <person name="Herter B."/>
            <person name="Rosa B.A."/>
            <person name="Cordes M."/>
            <person name="Tomlinson C."/>
            <person name="Wollam A."/>
            <person name="Palsikar V.B."/>
            <person name="Mardis E.R."/>
            <person name="Wilson R.K."/>
        </authorList>
    </citation>
    <scope>NUCLEOTIDE SEQUENCE [LARGE SCALE GENOMIC DNA]</scope>
    <source>
        <strain evidence="2">MJR7757B</strain>
    </source>
</reference>
<sequence length="44" mass="5165">MFITSILRELFENSKSSFYILSELLPLIEVGDKLLRFVKFGEKL</sequence>
<gene>
    <name evidence="1" type="ORF">HMPREF3221_01997</name>
</gene>
<keyword evidence="2" id="KW-1185">Reference proteome</keyword>
<dbReference type="Proteomes" id="UP000070401">
    <property type="component" value="Unassembled WGS sequence"/>
</dbReference>
<dbReference type="AlphaFoldDB" id="A0A133NKR4"/>
<name>A0A133NKR4_FUSNU</name>
<dbReference type="PATRIC" id="fig|851.8.peg.2012"/>
<evidence type="ECO:0000313" key="1">
    <source>
        <dbReference type="EMBL" id="KXA16874.1"/>
    </source>
</evidence>
<organism evidence="1 2">
    <name type="scientific">Fusobacterium nucleatum</name>
    <dbReference type="NCBI Taxonomy" id="851"/>
    <lineage>
        <taxon>Bacteria</taxon>
        <taxon>Fusobacteriati</taxon>
        <taxon>Fusobacteriota</taxon>
        <taxon>Fusobacteriia</taxon>
        <taxon>Fusobacteriales</taxon>
        <taxon>Fusobacteriaceae</taxon>
        <taxon>Fusobacterium</taxon>
    </lineage>
</organism>
<proteinExistence type="predicted"/>
<protein>
    <submittedName>
        <fullName evidence="1">Uncharacterized protein</fullName>
    </submittedName>
</protein>
<accession>A0A133NKR4</accession>
<comment type="caution">
    <text evidence="1">The sequence shown here is derived from an EMBL/GenBank/DDBJ whole genome shotgun (WGS) entry which is preliminary data.</text>
</comment>